<dbReference type="Gene3D" id="1.25.40.10">
    <property type="entry name" value="Tetratricopeptide repeat domain"/>
    <property type="match status" value="1"/>
</dbReference>
<gene>
    <name evidence="4" type="primary">CDC27B</name>
    <name evidence="4" type="ORF">CR513_14264</name>
</gene>
<dbReference type="STRING" id="157652.A0A371HHM0"/>
<dbReference type="Proteomes" id="UP000257109">
    <property type="component" value="Unassembled WGS sequence"/>
</dbReference>
<accession>A0A371HHM0</accession>
<dbReference type="GO" id="GO:0005737">
    <property type="term" value="C:cytoplasm"/>
    <property type="evidence" value="ECO:0007669"/>
    <property type="project" value="TreeGrafter"/>
</dbReference>
<evidence type="ECO:0000256" key="1">
    <source>
        <dbReference type="ARBA" id="ARBA00022803"/>
    </source>
</evidence>
<comment type="similarity">
    <text evidence="2">Belongs to the APC3/CDC27 family.</text>
</comment>
<evidence type="ECO:0000256" key="3">
    <source>
        <dbReference type="PROSITE-ProRule" id="PRU00339"/>
    </source>
</evidence>
<dbReference type="GO" id="GO:0005680">
    <property type="term" value="C:anaphase-promoting complex"/>
    <property type="evidence" value="ECO:0007669"/>
    <property type="project" value="TreeGrafter"/>
</dbReference>
<feature type="non-terminal residue" evidence="4">
    <location>
        <position position="157"/>
    </location>
</feature>
<dbReference type="GO" id="GO:0016567">
    <property type="term" value="P:protein ubiquitination"/>
    <property type="evidence" value="ECO:0007669"/>
    <property type="project" value="TreeGrafter"/>
</dbReference>
<organism evidence="4 5">
    <name type="scientific">Mucuna pruriens</name>
    <name type="common">Velvet bean</name>
    <name type="synonym">Dolichos pruriens</name>
    <dbReference type="NCBI Taxonomy" id="157652"/>
    <lineage>
        <taxon>Eukaryota</taxon>
        <taxon>Viridiplantae</taxon>
        <taxon>Streptophyta</taxon>
        <taxon>Embryophyta</taxon>
        <taxon>Tracheophyta</taxon>
        <taxon>Spermatophyta</taxon>
        <taxon>Magnoliopsida</taxon>
        <taxon>eudicotyledons</taxon>
        <taxon>Gunneridae</taxon>
        <taxon>Pentapetalae</taxon>
        <taxon>rosids</taxon>
        <taxon>fabids</taxon>
        <taxon>Fabales</taxon>
        <taxon>Fabaceae</taxon>
        <taxon>Papilionoideae</taxon>
        <taxon>50 kb inversion clade</taxon>
        <taxon>NPAAA clade</taxon>
        <taxon>indigoferoid/millettioid clade</taxon>
        <taxon>Phaseoleae</taxon>
        <taxon>Mucuna</taxon>
    </lineage>
</organism>
<evidence type="ECO:0000313" key="4">
    <source>
        <dbReference type="EMBL" id="RDY02295.1"/>
    </source>
</evidence>
<keyword evidence="5" id="KW-1185">Reference proteome</keyword>
<dbReference type="OrthoDB" id="852107at2759"/>
<proteinExistence type="inferred from homology"/>
<dbReference type="GO" id="GO:0031145">
    <property type="term" value="P:anaphase-promoting complex-dependent catabolic process"/>
    <property type="evidence" value="ECO:0007669"/>
    <property type="project" value="TreeGrafter"/>
</dbReference>
<sequence>MEAILADCVQKSLRHFMHANAIFLCQRLCVEFPTEVPFSLFNFLQFFLSSFWFLTNPQKMKIEMEDSLLRYKLRELHRWKLRDRSANGSIPMDLLSEAEAALCPANEPSVEVPNGAAGHYLLGMIYRYTDRRKSAIHHFKQALSMDPLMWAAYEELC</sequence>
<dbReference type="PANTHER" id="PTHR12558">
    <property type="entry name" value="CELL DIVISION CYCLE 16,23,27"/>
    <property type="match status" value="1"/>
</dbReference>
<feature type="non-terminal residue" evidence="4">
    <location>
        <position position="1"/>
    </location>
</feature>
<dbReference type="AlphaFoldDB" id="A0A371HHM0"/>
<dbReference type="InterPro" id="IPR011990">
    <property type="entry name" value="TPR-like_helical_dom_sf"/>
</dbReference>
<dbReference type="SMART" id="SM00028">
    <property type="entry name" value="TPR"/>
    <property type="match status" value="1"/>
</dbReference>
<dbReference type="EMBL" id="QJKJ01002563">
    <property type="protein sequence ID" value="RDY02295.1"/>
    <property type="molecule type" value="Genomic_DNA"/>
</dbReference>
<evidence type="ECO:0000313" key="5">
    <source>
        <dbReference type="Proteomes" id="UP000257109"/>
    </source>
</evidence>
<comment type="caution">
    <text evidence="4">The sequence shown here is derived from an EMBL/GenBank/DDBJ whole genome shotgun (WGS) entry which is preliminary data.</text>
</comment>
<feature type="repeat" description="TPR" evidence="3">
    <location>
        <begin position="116"/>
        <end position="149"/>
    </location>
</feature>
<dbReference type="PANTHER" id="PTHR12558:SF13">
    <property type="entry name" value="CELL DIVISION CYCLE PROTEIN 27 HOMOLOG"/>
    <property type="match status" value="1"/>
</dbReference>
<evidence type="ECO:0000256" key="2">
    <source>
        <dbReference type="ARBA" id="ARBA00038210"/>
    </source>
</evidence>
<dbReference type="GO" id="GO:0007091">
    <property type="term" value="P:metaphase/anaphase transition of mitotic cell cycle"/>
    <property type="evidence" value="ECO:0007669"/>
    <property type="project" value="TreeGrafter"/>
</dbReference>
<name>A0A371HHM0_MUCPR</name>
<reference evidence="4" key="1">
    <citation type="submission" date="2018-05" db="EMBL/GenBank/DDBJ databases">
        <title>Draft genome of Mucuna pruriens seed.</title>
        <authorList>
            <person name="Nnadi N.E."/>
            <person name="Vos R."/>
            <person name="Hasami M.H."/>
            <person name="Devisetty U.K."/>
            <person name="Aguiy J.C."/>
        </authorList>
    </citation>
    <scope>NUCLEOTIDE SEQUENCE [LARGE SCALE GENOMIC DNA]</scope>
    <source>
        <strain evidence="4">JCA_2017</strain>
    </source>
</reference>
<dbReference type="GO" id="GO:0051301">
    <property type="term" value="P:cell division"/>
    <property type="evidence" value="ECO:0007669"/>
    <property type="project" value="UniProtKB-KW"/>
</dbReference>
<dbReference type="InterPro" id="IPR019734">
    <property type="entry name" value="TPR_rpt"/>
</dbReference>
<keyword evidence="1 3" id="KW-0802">TPR repeat</keyword>
<protein>
    <submittedName>
        <fullName evidence="4">Cell division cycle protein 27-like B</fullName>
    </submittedName>
</protein>
<dbReference type="PROSITE" id="PS50005">
    <property type="entry name" value="TPR"/>
    <property type="match status" value="1"/>
</dbReference>
<dbReference type="SUPFAM" id="SSF48452">
    <property type="entry name" value="TPR-like"/>
    <property type="match status" value="1"/>
</dbReference>